<dbReference type="InterPro" id="IPR013767">
    <property type="entry name" value="PAS_fold"/>
</dbReference>
<evidence type="ECO:0000259" key="10">
    <source>
        <dbReference type="PROSITE" id="PS50110"/>
    </source>
</evidence>
<comment type="subcellular location">
    <subcellularLocation>
        <location evidence="2">Membrane</location>
    </subcellularLocation>
</comment>
<proteinExistence type="predicted"/>
<evidence type="ECO:0000256" key="7">
    <source>
        <dbReference type="PROSITE-ProRule" id="PRU00169"/>
    </source>
</evidence>
<comment type="catalytic activity">
    <reaction evidence="1">
        <text>ATP + protein L-histidine = ADP + protein N-phospho-L-histidine.</text>
        <dbReference type="EC" id="2.7.13.3"/>
    </reaction>
</comment>
<dbReference type="SUPFAM" id="SSF47384">
    <property type="entry name" value="Homodimeric domain of signal transducing histidine kinase"/>
    <property type="match status" value="1"/>
</dbReference>
<organism evidence="13 14">
    <name type="scientific">Azospirillum oleiclasticum</name>
    <dbReference type="NCBI Taxonomy" id="2735135"/>
    <lineage>
        <taxon>Bacteria</taxon>
        <taxon>Pseudomonadati</taxon>
        <taxon>Pseudomonadota</taxon>
        <taxon>Alphaproteobacteria</taxon>
        <taxon>Rhodospirillales</taxon>
        <taxon>Azospirillaceae</taxon>
        <taxon>Azospirillum</taxon>
    </lineage>
</organism>
<dbReference type="PROSITE" id="PS50109">
    <property type="entry name" value="HIS_KIN"/>
    <property type="match status" value="1"/>
</dbReference>
<evidence type="ECO:0000256" key="3">
    <source>
        <dbReference type="ARBA" id="ARBA00012438"/>
    </source>
</evidence>
<feature type="transmembrane region" description="Helical" evidence="8">
    <location>
        <begin position="30"/>
        <end position="51"/>
    </location>
</feature>
<feature type="modified residue" description="4-aspartylphosphate" evidence="7">
    <location>
        <position position="803"/>
    </location>
</feature>
<evidence type="ECO:0000256" key="4">
    <source>
        <dbReference type="ARBA" id="ARBA00022553"/>
    </source>
</evidence>
<dbReference type="InterPro" id="IPR005467">
    <property type="entry name" value="His_kinase_dom"/>
</dbReference>
<evidence type="ECO:0000259" key="9">
    <source>
        <dbReference type="PROSITE" id="PS50109"/>
    </source>
</evidence>
<dbReference type="PROSITE" id="PS50885">
    <property type="entry name" value="HAMP"/>
    <property type="match status" value="1"/>
</dbReference>
<reference evidence="13 14" key="1">
    <citation type="submission" date="2020-05" db="EMBL/GenBank/DDBJ databases">
        <title>Azospirillum oleiclasticum sp. nov, a nitrogen-fixing and heavy crude oil-emulsifying bacterium isolated from the crude oil of Yumen Oilfield.</title>
        <authorList>
            <person name="Wu D."/>
            <person name="Cai M."/>
            <person name="Zhang X."/>
        </authorList>
    </citation>
    <scope>NUCLEOTIDE SEQUENCE [LARGE SCALE GENOMIC DNA]</scope>
    <source>
        <strain evidence="13 14">ROY-1-1-2</strain>
    </source>
</reference>
<dbReference type="Pfam" id="PF00512">
    <property type="entry name" value="HisKA"/>
    <property type="match status" value="1"/>
</dbReference>
<sequence length="873" mass="93740">MRATVDPMTPARRDERRPSPFSRPLRVRTWLVLLVMAVALPLVLFSAILLVRNVSAQAEETERQVLGRARLLAEDVDREVARLIAAAEILATSDSLASGDLEAFHRRAIHLRDRLGTNVVLRDLANQQLVNTRVPWGTPLPVNSGFEADRRAIETRSTQVSGIIIGGLTRVPLLIVVAPVIGDGEVRYLLSLTIALERLQAIVSPERLPPGWRAGVIDRDGIVIARSHQADQFVGKPLPDALWAGMREAPDGIHRAINLESVAAFQAYSRARTSGWVVATSVPQTLLAEPARRILLLFAGGGVALLLVGIGVAMAVGRRLTRPVAQLALAAEALGAGRLPAAEGGGVVEIDAVGRAIQDAASLIRTREAALADSEARYRAIVQTAVDAVVVIDEAGSIHAFNPAAEQIFGYAADEVVGRDVTLLLPDASRAVQDARLADHDRAGGSRILGTNGELVARHKDGTVFPIELSVAGWTSAGRRYVTETIRNISKRKQAEDALRASKAEADRANIAKSKFLAAASHDLRQPIQAMMLFQAALVERLGDHPASSLLKSMGEAMGGLRMLLDSLLDVSKLDAGLIVPQPVDMAVGPLLERLGAEYHPRALARGLRLRIVACAATIRSDPALLERILRNLVENALRYTESGGVLIGCRRRGDRLLIGVVDSGIGIDPDRQEEIFEEFVQLGNPERDRNKGLGLGLAVVRRLARLLGHAVEVRSAPGRGSTFRVAVPLAVRKPVGAGPREGQPAPGPWRGLILVIDDEPLVRMGLQAMLEGWGYQVLTAGSIEDAVRHVESGTWPGAILADYRLRGGETGLDAIRAVYERLDTPVPATVITGDTAPERLVEVRAGGHGLLHKPIAAHELRNAVLEMLPSAE</sequence>
<dbReference type="Pfam" id="PF02518">
    <property type="entry name" value="HATPase_c"/>
    <property type="match status" value="1"/>
</dbReference>
<dbReference type="EC" id="2.7.13.3" evidence="3"/>
<evidence type="ECO:0000313" key="13">
    <source>
        <dbReference type="EMBL" id="NYZ24471.1"/>
    </source>
</evidence>
<evidence type="ECO:0000256" key="8">
    <source>
        <dbReference type="SAM" id="Phobius"/>
    </source>
</evidence>
<dbReference type="SMART" id="SM00388">
    <property type="entry name" value="HisKA"/>
    <property type="match status" value="1"/>
</dbReference>
<dbReference type="InterPro" id="IPR036097">
    <property type="entry name" value="HisK_dim/P_sf"/>
</dbReference>
<dbReference type="PRINTS" id="PR00344">
    <property type="entry name" value="BCTRLSENSOR"/>
</dbReference>
<dbReference type="SUPFAM" id="SSF55785">
    <property type="entry name" value="PYP-like sensor domain (PAS domain)"/>
    <property type="match status" value="1"/>
</dbReference>
<keyword evidence="8" id="KW-0812">Transmembrane</keyword>
<dbReference type="PANTHER" id="PTHR43047">
    <property type="entry name" value="TWO-COMPONENT HISTIDINE PROTEIN KINASE"/>
    <property type="match status" value="1"/>
</dbReference>
<dbReference type="Gene3D" id="3.30.450.20">
    <property type="entry name" value="PAS domain"/>
    <property type="match status" value="2"/>
</dbReference>
<feature type="domain" description="HAMP" evidence="12">
    <location>
        <begin position="318"/>
        <end position="369"/>
    </location>
</feature>
<feature type="domain" description="PAS" evidence="11">
    <location>
        <begin position="374"/>
        <end position="434"/>
    </location>
</feature>
<dbReference type="InterPro" id="IPR003594">
    <property type="entry name" value="HATPase_dom"/>
</dbReference>
<dbReference type="Pfam" id="PF00989">
    <property type="entry name" value="PAS"/>
    <property type="match status" value="1"/>
</dbReference>
<dbReference type="CDD" id="cd00082">
    <property type="entry name" value="HisKA"/>
    <property type="match status" value="1"/>
</dbReference>
<evidence type="ECO:0000256" key="1">
    <source>
        <dbReference type="ARBA" id="ARBA00000085"/>
    </source>
</evidence>
<evidence type="ECO:0000256" key="2">
    <source>
        <dbReference type="ARBA" id="ARBA00004370"/>
    </source>
</evidence>
<dbReference type="InterPro" id="IPR001789">
    <property type="entry name" value="Sig_transdc_resp-reg_receiver"/>
</dbReference>
<dbReference type="Gene3D" id="3.40.50.2300">
    <property type="match status" value="1"/>
</dbReference>
<gene>
    <name evidence="13" type="ORF">HND93_32615</name>
</gene>
<dbReference type="Gene3D" id="1.10.287.130">
    <property type="match status" value="1"/>
</dbReference>
<keyword evidence="5" id="KW-0808">Transferase</keyword>
<evidence type="ECO:0000259" key="12">
    <source>
        <dbReference type="PROSITE" id="PS50885"/>
    </source>
</evidence>
<accession>A0ABX2TLZ6</accession>
<protein>
    <recommendedName>
        <fullName evidence="3">histidine kinase</fullName>
        <ecNumber evidence="3">2.7.13.3</ecNumber>
    </recommendedName>
</protein>
<keyword evidence="14" id="KW-1185">Reference proteome</keyword>
<dbReference type="InterPro" id="IPR000014">
    <property type="entry name" value="PAS"/>
</dbReference>
<dbReference type="Proteomes" id="UP000584642">
    <property type="component" value="Unassembled WGS sequence"/>
</dbReference>
<dbReference type="SMART" id="SM00091">
    <property type="entry name" value="PAS"/>
    <property type="match status" value="1"/>
</dbReference>
<dbReference type="PROSITE" id="PS50112">
    <property type="entry name" value="PAS"/>
    <property type="match status" value="1"/>
</dbReference>
<dbReference type="RefSeq" id="WP_180286243.1">
    <property type="nucleotide sequence ID" value="NZ_JABFDB010000040.1"/>
</dbReference>
<dbReference type="SMART" id="SM00448">
    <property type="entry name" value="REC"/>
    <property type="match status" value="1"/>
</dbReference>
<dbReference type="CDD" id="cd00130">
    <property type="entry name" value="PAS"/>
    <property type="match status" value="1"/>
</dbReference>
<dbReference type="PANTHER" id="PTHR43047:SF9">
    <property type="entry name" value="HISTIDINE KINASE"/>
    <property type="match status" value="1"/>
</dbReference>
<dbReference type="InterPro" id="IPR004358">
    <property type="entry name" value="Sig_transdc_His_kin-like_C"/>
</dbReference>
<keyword evidence="4 7" id="KW-0597">Phosphoprotein</keyword>
<dbReference type="SMART" id="SM00387">
    <property type="entry name" value="HATPase_c"/>
    <property type="match status" value="1"/>
</dbReference>
<keyword evidence="6" id="KW-0418">Kinase</keyword>
<evidence type="ECO:0000313" key="14">
    <source>
        <dbReference type="Proteomes" id="UP000584642"/>
    </source>
</evidence>
<dbReference type="InterPro" id="IPR011006">
    <property type="entry name" value="CheY-like_superfamily"/>
</dbReference>
<dbReference type="EMBL" id="JABFDB010000040">
    <property type="protein sequence ID" value="NYZ24471.1"/>
    <property type="molecule type" value="Genomic_DNA"/>
</dbReference>
<comment type="caution">
    <text evidence="13">The sequence shown here is derived from an EMBL/GenBank/DDBJ whole genome shotgun (WGS) entry which is preliminary data.</text>
</comment>
<dbReference type="SUPFAM" id="SSF55874">
    <property type="entry name" value="ATPase domain of HSP90 chaperone/DNA topoisomerase II/histidine kinase"/>
    <property type="match status" value="1"/>
</dbReference>
<dbReference type="CDD" id="cd00156">
    <property type="entry name" value="REC"/>
    <property type="match status" value="1"/>
</dbReference>
<dbReference type="InterPro" id="IPR003661">
    <property type="entry name" value="HisK_dim/P_dom"/>
</dbReference>
<dbReference type="CDD" id="cd18774">
    <property type="entry name" value="PDC2_HK_sensor"/>
    <property type="match status" value="1"/>
</dbReference>
<keyword evidence="8" id="KW-1133">Transmembrane helix</keyword>
<dbReference type="SUPFAM" id="SSF52172">
    <property type="entry name" value="CheY-like"/>
    <property type="match status" value="1"/>
</dbReference>
<dbReference type="Gene3D" id="3.30.565.10">
    <property type="entry name" value="Histidine kinase-like ATPase, C-terminal domain"/>
    <property type="match status" value="1"/>
</dbReference>
<dbReference type="InterPro" id="IPR036890">
    <property type="entry name" value="HATPase_C_sf"/>
</dbReference>
<dbReference type="Gene3D" id="6.10.340.10">
    <property type="match status" value="1"/>
</dbReference>
<feature type="domain" description="Response regulatory" evidence="10">
    <location>
        <begin position="753"/>
        <end position="869"/>
    </location>
</feature>
<name>A0ABX2TLZ6_9PROT</name>
<dbReference type="Pfam" id="PF00072">
    <property type="entry name" value="Response_reg"/>
    <property type="match status" value="1"/>
</dbReference>
<evidence type="ECO:0000259" key="11">
    <source>
        <dbReference type="PROSITE" id="PS50112"/>
    </source>
</evidence>
<keyword evidence="8" id="KW-0472">Membrane</keyword>
<dbReference type="InterPro" id="IPR003660">
    <property type="entry name" value="HAMP_dom"/>
</dbReference>
<dbReference type="NCBIfam" id="TIGR00229">
    <property type="entry name" value="sensory_box"/>
    <property type="match status" value="1"/>
</dbReference>
<dbReference type="PROSITE" id="PS50110">
    <property type="entry name" value="RESPONSE_REGULATORY"/>
    <property type="match status" value="1"/>
</dbReference>
<feature type="transmembrane region" description="Helical" evidence="8">
    <location>
        <begin position="294"/>
        <end position="316"/>
    </location>
</feature>
<evidence type="ECO:0000256" key="5">
    <source>
        <dbReference type="ARBA" id="ARBA00022679"/>
    </source>
</evidence>
<evidence type="ECO:0000256" key="6">
    <source>
        <dbReference type="ARBA" id="ARBA00022777"/>
    </source>
</evidence>
<feature type="domain" description="Histidine kinase" evidence="9">
    <location>
        <begin position="519"/>
        <end position="732"/>
    </location>
</feature>
<dbReference type="InterPro" id="IPR035965">
    <property type="entry name" value="PAS-like_dom_sf"/>
</dbReference>